<proteinExistence type="predicted"/>
<dbReference type="Proteomes" id="UP000408523">
    <property type="component" value="Unassembled WGS sequence"/>
</dbReference>
<protein>
    <submittedName>
        <fullName evidence="2">Uncharacterized protein</fullName>
    </submittedName>
</protein>
<comment type="caution">
    <text evidence="2">The sequence shown here is derived from an EMBL/GenBank/DDBJ whole genome shotgun (WGS) entry which is preliminary data.</text>
</comment>
<accession>A0A662ZTP1</accession>
<gene>
    <name evidence="2" type="ORF">EH214_04353</name>
</gene>
<evidence type="ECO:0000313" key="2">
    <source>
        <dbReference type="EMBL" id="TSE46437.1"/>
    </source>
</evidence>
<keyword evidence="1" id="KW-1133">Transmembrane helix</keyword>
<keyword evidence="1" id="KW-0472">Membrane</keyword>
<name>A0A662ZTP1_PHOVU</name>
<keyword evidence="1" id="KW-0812">Transmembrane</keyword>
<dbReference type="EMBL" id="RWHZ01000141">
    <property type="protein sequence ID" value="TSE46437.1"/>
    <property type="molecule type" value="Genomic_DNA"/>
</dbReference>
<evidence type="ECO:0000256" key="1">
    <source>
        <dbReference type="SAM" id="Phobius"/>
    </source>
</evidence>
<dbReference type="AlphaFoldDB" id="A0A662ZTP1"/>
<feature type="transmembrane region" description="Helical" evidence="1">
    <location>
        <begin position="63"/>
        <end position="81"/>
    </location>
</feature>
<evidence type="ECO:0000313" key="3">
    <source>
        <dbReference type="Proteomes" id="UP000408523"/>
    </source>
</evidence>
<reference evidence="2 3" key="1">
    <citation type="journal article" date="2019" name="Nat. Commun.">
        <title>Gram positive-like bacteriocins with broad spectrum anti-Bacteroidales activity encoded on mobile elements of the human gut microbiota.</title>
        <authorList>
            <person name="Bechon N."/>
            <person name="Coyne M.J.Jr."/>
            <person name="Laclare-Mceneany V."/>
            <person name="Chatzidaki-Livanis M."/>
            <person name="Ghigo J.-M."/>
            <person name="Comstock L.E."/>
        </authorList>
    </citation>
    <scope>NUCLEOTIDE SEQUENCE [LARGE SCALE GENOMIC DNA]</scope>
    <source>
        <strain evidence="2 3">CL01T12C17</strain>
    </source>
</reference>
<organism evidence="2 3">
    <name type="scientific">Phocaeicola vulgatus</name>
    <name type="common">Bacteroides vulgatus</name>
    <dbReference type="NCBI Taxonomy" id="821"/>
    <lineage>
        <taxon>Bacteria</taxon>
        <taxon>Pseudomonadati</taxon>
        <taxon>Bacteroidota</taxon>
        <taxon>Bacteroidia</taxon>
        <taxon>Bacteroidales</taxon>
        <taxon>Bacteroidaceae</taxon>
        <taxon>Phocaeicola</taxon>
    </lineage>
</organism>
<sequence length="90" mass="10123">MKTICHNFYGTIIFNASALQEELGYSSGWQRILVQLVVACSLRLVDMGSVCSCRICFEVRKEFGKYFSIGVSVSAILYSILKIKSLMIPF</sequence>